<dbReference type="AlphaFoldDB" id="A0A7Y9VZD4"/>
<keyword evidence="1" id="KW-0812">Transmembrane</keyword>
<organism evidence="2 3">
    <name type="scientific">Pseudomonas moraviensis</name>
    <dbReference type="NCBI Taxonomy" id="321662"/>
    <lineage>
        <taxon>Bacteria</taxon>
        <taxon>Pseudomonadati</taxon>
        <taxon>Pseudomonadota</taxon>
        <taxon>Gammaproteobacteria</taxon>
        <taxon>Pseudomonadales</taxon>
        <taxon>Pseudomonadaceae</taxon>
        <taxon>Pseudomonas</taxon>
    </lineage>
</organism>
<keyword evidence="1" id="KW-0472">Membrane</keyword>
<comment type="caution">
    <text evidence="2">The sequence shown here is derived from an EMBL/GenBank/DDBJ whole genome shotgun (WGS) entry which is preliminary data.</text>
</comment>
<evidence type="ECO:0000256" key="1">
    <source>
        <dbReference type="SAM" id="Phobius"/>
    </source>
</evidence>
<proteinExistence type="predicted"/>
<gene>
    <name evidence="2" type="ORF">GGI52_003934</name>
</gene>
<sequence>MERDDPAVEVNINFTNEETNNNIEILEVKRQTSYSEDIHYLLIETKLKSSTWSLQGTPNSSSRITVRATYLYGSRGGFRSGQFISEMGGELNYSRRSVKLTNGSVMIDSSMRGLHVGTYLFHKIVSWAKQFDPSFTVVPISVISGDAEGANKDRRNKLYTNSGIRFIWDGAEGMGGQSDPTLKISELIPYANWPNITRNHDMSALDKIWRDFSTLKEKSRGLRASKRYYRREYETITSRLRAIAGFLNFPGYILCILLGLAIGKALGWYQGF</sequence>
<reference evidence="2 3" key="1">
    <citation type="submission" date="2020-07" db="EMBL/GenBank/DDBJ databases">
        <title>Exploring microbial biodiversity for novel pathways involved in the catabolism of aromatic compounds derived from lignin.</title>
        <authorList>
            <person name="Elkins J."/>
        </authorList>
    </citation>
    <scope>NUCLEOTIDE SEQUENCE [LARGE SCALE GENOMIC DNA]</scope>
    <source>
        <strain evidence="2 3">VanB</strain>
    </source>
</reference>
<dbReference type="RefSeq" id="WP_179694290.1">
    <property type="nucleotide sequence ID" value="NZ_JACCAT010000001.1"/>
</dbReference>
<evidence type="ECO:0000313" key="3">
    <source>
        <dbReference type="Proteomes" id="UP000553035"/>
    </source>
</evidence>
<feature type="transmembrane region" description="Helical" evidence="1">
    <location>
        <begin position="240"/>
        <end position="262"/>
    </location>
</feature>
<accession>A0A7Y9VZD4</accession>
<evidence type="ECO:0000313" key="2">
    <source>
        <dbReference type="EMBL" id="NYH10891.1"/>
    </source>
</evidence>
<dbReference type="Proteomes" id="UP000553035">
    <property type="component" value="Unassembled WGS sequence"/>
</dbReference>
<protein>
    <submittedName>
        <fullName evidence="2">Uncharacterized protein</fullName>
    </submittedName>
</protein>
<keyword evidence="1" id="KW-1133">Transmembrane helix</keyword>
<name>A0A7Y9VZD4_9PSED</name>
<dbReference type="EMBL" id="JACCAT010000001">
    <property type="protein sequence ID" value="NYH10891.1"/>
    <property type="molecule type" value="Genomic_DNA"/>
</dbReference>